<dbReference type="InterPro" id="IPR007026">
    <property type="entry name" value="CC_domain"/>
</dbReference>
<evidence type="ECO:0000313" key="3">
    <source>
        <dbReference type="EMBL" id="VDK88382.1"/>
    </source>
</evidence>
<reference evidence="5" key="1">
    <citation type="submission" date="2016-06" db="UniProtKB">
        <authorList>
            <consortium name="WormBaseParasite"/>
        </authorList>
    </citation>
    <scope>IDENTIFICATION</scope>
</reference>
<gene>
    <name evidence="3" type="ORF">NOO_LOCUS8109</name>
</gene>
<reference evidence="3 4" key="2">
    <citation type="submission" date="2018-08" db="EMBL/GenBank/DDBJ databases">
        <authorList>
            <person name="Laetsch R D."/>
            <person name="Stevens L."/>
            <person name="Kumar S."/>
            <person name="Blaxter L. M."/>
        </authorList>
    </citation>
    <scope>NUCLEOTIDE SEQUENCE [LARGE SCALE GENOMIC DNA]</scope>
</reference>
<accession>A0A182EJ25</accession>
<organism evidence="5">
    <name type="scientific">Onchocerca ochengi</name>
    <name type="common">Filarial nematode worm</name>
    <dbReference type="NCBI Taxonomy" id="42157"/>
    <lineage>
        <taxon>Eukaryota</taxon>
        <taxon>Metazoa</taxon>
        <taxon>Ecdysozoa</taxon>
        <taxon>Nematoda</taxon>
        <taxon>Chromadorea</taxon>
        <taxon>Rhabditida</taxon>
        <taxon>Spirurina</taxon>
        <taxon>Spiruromorpha</taxon>
        <taxon>Filarioidea</taxon>
        <taxon>Onchocercidae</taxon>
        <taxon>Onchocerca</taxon>
    </lineage>
</organism>
<dbReference type="OrthoDB" id="5791889at2759"/>
<feature type="signal peptide" evidence="1">
    <location>
        <begin position="1"/>
        <end position="24"/>
    </location>
</feature>
<dbReference type="Pfam" id="PF04942">
    <property type="entry name" value="CC"/>
    <property type="match status" value="1"/>
</dbReference>
<proteinExistence type="predicted"/>
<evidence type="ECO:0000313" key="5">
    <source>
        <dbReference type="WBParaSite" id="nOo.2.0.1.t08109-RA"/>
    </source>
</evidence>
<keyword evidence="4" id="KW-1185">Reference proteome</keyword>
<feature type="domain" description="CC" evidence="2">
    <location>
        <begin position="77"/>
        <end position="96"/>
    </location>
</feature>
<feature type="chain" id="PRO_5043137505" evidence="1">
    <location>
        <begin position="25"/>
        <end position="102"/>
    </location>
</feature>
<name>A0A182EJ25_ONCOC</name>
<dbReference type="WBParaSite" id="nOo.2.0.1.t08109-RA">
    <property type="protein sequence ID" value="nOo.2.0.1.t08109-RA"/>
    <property type="gene ID" value="nOo.2.0.1.g08109"/>
</dbReference>
<sequence length="102" mass="11170">MLNIITKITITIIIISAISTISESGIPRGSKNAIPLKKPAVPQYCFTPFNSCAKGYKCIIMRCVEDIQLRLAGKGISPCINGICPNGYVCHEDNRCYLGETY</sequence>
<dbReference type="AlphaFoldDB" id="A0A182EJ25"/>
<keyword evidence="1" id="KW-0732">Signal</keyword>
<protein>
    <submittedName>
        <fullName evidence="5">CC domain-containing protein</fullName>
    </submittedName>
</protein>
<evidence type="ECO:0000256" key="1">
    <source>
        <dbReference type="SAM" id="SignalP"/>
    </source>
</evidence>
<dbReference type="Proteomes" id="UP000271087">
    <property type="component" value="Unassembled WGS sequence"/>
</dbReference>
<evidence type="ECO:0000259" key="2">
    <source>
        <dbReference type="Pfam" id="PF04942"/>
    </source>
</evidence>
<dbReference type="EMBL" id="UYRW01003221">
    <property type="protein sequence ID" value="VDK88382.1"/>
    <property type="molecule type" value="Genomic_DNA"/>
</dbReference>
<evidence type="ECO:0000313" key="4">
    <source>
        <dbReference type="Proteomes" id="UP000271087"/>
    </source>
</evidence>